<feature type="domain" description="WWE" evidence="1">
    <location>
        <begin position="10"/>
        <end position="61"/>
    </location>
</feature>
<dbReference type="SUPFAM" id="SSF117839">
    <property type="entry name" value="WWE domain"/>
    <property type="match status" value="1"/>
</dbReference>
<evidence type="ECO:0000313" key="2">
    <source>
        <dbReference type="EMBL" id="CAF4950682.1"/>
    </source>
</evidence>
<comment type="caution">
    <text evidence="2">The sequence shown here is derived from an EMBL/GenBank/DDBJ whole genome shotgun (WGS) entry which is preliminary data.</text>
</comment>
<evidence type="ECO:0000313" key="3">
    <source>
        <dbReference type="Proteomes" id="UP000663848"/>
    </source>
</evidence>
<dbReference type="Gene3D" id="3.30.720.50">
    <property type="match status" value="1"/>
</dbReference>
<dbReference type="Proteomes" id="UP000663848">
    <property type="component" value="Unassembled WGS sequence"/>
</dbReference>
<gene>
    <name evidence="2" type="ORF">QYT958_LOCUS33454</name>
</gene>
<reference evidence="2" key="1">
    <citation type="submission" date="2021-02" db="EMBL/GenBank/DDBJ databases">
        <authorList>
            <person name="Nowell W R."/>
        </authorList>
    </citation>
    <scope>NUCLEOTIDE SEQUENCE</scope>
</reference>
<feature type="non-terminal residue" evidence="2">
    <location>
        <position position="1"/>
    </location>
</feature>
<proteinExistence type="predicted"/>
<dbReference type="InterPro" id="IPR004170">
    <property type="entry name" value="WWE_dom"/>
</dbReference>
<dbReference type="AlphaFoldDB" id="A0A821Y0B1"/>
<dbReference type="InterPro" id="IPR037197">
    <property type="entry name" value="WWE_dom_sf"/>
</dbReference>
<name>A0A821Y0B1_9BILA</name>
<dbReference type="Pfam" id="PF02825">
    <property type="entry name" value="WWE"/>
    <property type="match status" value="1"/>
</dbReference>
<dbReference type="EMBL" id="CAJOBR010022889">
    <property type="protein sequence ID" value="CAF4950682.1"/>
    <property type="molecule type" value="Genomic_DNA"/>
</dbReference>
<protein>
    <recommendedName>
        <fullName evidence="1">WWE domain-containing protein</fullName>
    </recommendedName>
</protein>
<organism evidence="2 3">
    <name type="scientific">Rotaria socialis</name>
    <dbReference type="NCBI Taxonomy" id="392032"/>
    <lineage>
        <taxon>Eukaryota</taxon>
        <taxon>Metazoa</taxon>
        <taxon>Spiralia</taxon>
        <taxon>Gnathifera</taxon>
        <taxon>Rotifera</taxon>
        <taxon>Eurotatoria</taxon>
        <taxon>Bdelloidea</taxon>
        <taxon>Philodinida</taxon>
        <taxon>Philodinidae</taxon>
        <taxon>Rotaria</taxon>
    </lineage>
</organism>
<accession>A0A821Y0B1</accession>
<sequence>NSSVASQSIEWSRYSDVENRIIEEAFRARLPIATLDDVYIDFENDIQVSNNDINDQKPIQRQIRRRTDTHLREERFAMNPIPAKNPFSGLQG</sequence>
<evidence type="ECO:0000259" key="1">
    <source>
        <dbReference type="Pfam" id="PF02825"/>
    </source>
</evidence>